<evidence type="ECO:0000256" key="2">
    <source>
        <dbReference type="ARBA" id="ARBA00008335"/>
    </source>
</evidence>
<evidence type="ECO:0000256" key="3">
    <source>
        <dbReference type="ARBA" id="ARBA00022448"/>
    </source>
</evidence>
<feature type="transmembrane region" description="Helical" evidence="9">
    <location>
        <begin position="492"/>
        <end position="511"/>
    </location>
</feature>
<dbReference type="PROSITE" id="PS50105">
    <property type="entry name" value="SAM_DOMAIN"/>
    <property type="match status" value="1"/>
</dbReference>
<feature type="transmembrane region" description="Helical" evidence="9">
    <location>
        <begin position="706"/>
        <end position="724"/>
    </location>
</feature>
<feature type="transmembrane region" description="Helical" evidence="9">
    <location>
        <begin position="591"/>
        <end position="610"/>
    </location>
</feature>
<proteinExistence type="inferred from homology"/>
<keyword evidence="3" id="KW-0813">Transport</keyword>
<dbReference type="PANTHER" id="PTHR11328:SF24">
    <property type="entry name" value="MAJOR FACILITATOR SUPERFAMILY (MFS) PROFILE DOMAIN-CONTAINING PROTEIN"/>
    <property type="match status" value="1"/>
</dbReference>
<keyword evidence="5 9" id="KW-0812">Transmembrane</keyword>
<dbReference type="InterPro" id="IPR039672">
    <property type="entry name" value="MFS_2"/>
</dbReference>
<evidence type="ECO:0000256" key="5">
    <source>
        <dbReference type="ARBA" id="ARBA00022692"/>
    </source>
</evidence>
<comment type="caution">
    <text evidence="11">The sequence shown here is derived from an EMBL/GenBank/DDBJ whole genome shotgun (WGS) entry which is preliminary data.</text>
</comment>
<dbReference type="OrthoDB" id="197206at2759"/>
<name>A0A1Q9F6R0_SYMMI</name>
<feature type="transmembrane region" description="Helical" evidence="9">
    <location>
        <begin position="558"/>
        <end position="579"/>
    </location>
</feature>
<evidence type="ECO:0000256" key="7">
    <source>
        <dbReference type="ARBA" id="ARBA00023136"/>
    </source>
</evidence>
<dbReference type="GO" id="GO:0006814">
    <property type="term" value="P:sodium ion transport"/>
    <property type="evidence" value="ECO:0007669"/>
    <property type="project" value="InterPro"/>
</dbReference>
<dbReference type="SMART" id="SM00454">
    <property type="entry name" value="SAM"/>
    <property type="match status" value="1"/>
</dbReference>
<keyword evidence="6 9" id="KW-1133">Transmembrane helix</keyword>
<protein>
    <submittedName>
        <fullName evidence="11">Major facilitator superfamily domain-containing protein 2A-B</fullName>
    </submittedName>
</protein>
<comment type="subcellular location">
    <subcellularLocation>
        <location evidence="1">Cell membrane</location>
        <topology evidence="1">Multi-pass membrane protein</topology>
    </subcellularLocation>
</comment>
<feature type="transmembrane region" description="Helical" evidence="9">
    <location>
        <begin position="730"/>
        <end position="749"/>
    </location>
</feature>
<evidence type="ECO:0000256" key="9">
    <source>
        <dbReference type="SAM" id="Phobius"/>
    </source>
</evidence>
<accession>A0A1Q9F6R0</accession>
<dbReference type="Gene3D" id="1.10.150.50">
    <property type="entry name" value="Transcription Factor, Ets-1"/>
    <property type="match status" value="1"/>
</dbReference>
<evidence type="ECO:0000256" key="1">
    <source>
        <dbReference type="ARBA" id="ARBA00004651"/>
    </source>
</evidence>
<feature type="transmembrane region" description="Helical" evidence="9">
    <location>
        <begin position="640"/>
        <end position="662"/>
    </location>
</feature>
<dbReference type="InterPro" id="IPR001660">
    <property type="entry name" value="SAM"/>
</dbReference>
<evidence type="ECO:0000256" key="6">
    <source>
        <dbReference type="ARBA" id="ARBA00022989"/>
    </source>
</evidence>
<evidence type="ECO:0000256" key="8">
    <source>
        <dbReference type="SAM" id="MobiDB-lite"/>
    </source>
</evidence>
<dbReference type="Pfam" id="PF00536">
    <property type="entry name" value="SAM_1"/>
    <property type="match status" value="1"/>
</dbReference>
<gene>
    <name evidence="11" type="primary">mfsd2ab</name>
    <name evidence="11" type="ORF">AK812_SmicGene366</name>
</gene>
<feature type="transmembrane region" description="Helical" evidence="9">
    <location>
        <begin position="674"/>
        <end position="697"/>
    </location>
</feature>
<feature type="domain" description="SAM" evidence="10">
    <location>
        <begin position="188"/>
        <end position="253"/>
    </location>
</feature>
<evidence type="ECO:0000313" key="11">
    <source>
        <dbReference type="EMBL" id="OLQ15363.1"/>
    </source>
</evidence>
<evidence type="ECO:0000313" key="12">
    <source>
        <dbReference type="Proteomes" id="UP000186817"/>
    </source>
</evidence>
<dbReference type="InterPro" id="IPR036259">
    <property type="entry name" value="MFS_trans_sf"/>
</dbReference>
<evidence type="ECO:0000256" key="4">
    <source>
        <dbReference type="ARBA" id="ARBA00022475"/>
    </source>
</evidence>
<dbReference type="PROSITE" id="PS00872">
    <property type="entry name" value="NA_GALACTOSIDE_SYMP"/>
    <property type="match status" value="1"/>
</dbReference>
<dbReference type="InterPro" id="IPR013761">
    <property type="entry name" value="SAM/pointed_sf"/>
</dbReference>
<dbReference type="AlphaFoldDB" id="A0A1Q9F6R0"/>
<organism evidence="11 12">
    <name type="scientific">Symbiodinium microadriaticum</name>
    <name type="common">Dinoflagellate</name>
    <name type="synonym">Zooxanthella microadriatica</name>
    <dbReference type="NCBI Taxonomy" id="2951"/>
    <lineage>
        <taxon>Eukaryota</taxon>
        <taxon>Sar</taxon>
        <taxon>Alveolata</taxon>
        <taxon>Dinophyceae</taxon>
        <taxon>Suessiales</taxon>
        <taxon>Symbiodiniaceae</taxon>
        <taxon>Symbiodinium</taxon>
    </lineage>
</organism>
<keyword evidence="12" id="KW-1185">Reference proteome</keyword>
<dbReference type="InterPro" id="IPR018043">
    <property type="entry name" value="Na/Gal_symport_CS"/>
</dbReference>
<dbReference type="Proteomes" id="UP000186817">
    <property type="component" value="Unassembled WGS sequence"/>
</dbReference>
<dbReference type="GO" id="GO:0008643">
    <property type="term" value="P:carbohydrate transport"/>
    <property type="evidence" value="ECO:0007669"/>
    <property type="project" value="InterPro"/>
</dbReference>
<feature type="region of interest" description="Disordered" evidence="8">
    <location>
        <begin position="348"/>
        <end position="391"/>
    </location>
</feature>
<reference evidence="11 12" key="1">
    <citation type="submission" date="2016-02" db="EMBL/GenBank/DDBJ databases">
        <title>Genome analysis of coral dinoflagellate symbionts highlights evolutionary adaptations to a symbiotic lifestyle.</title>
        <authorList>
            <person name="Aranda M."/>
            <person name="Li Y."/>
            <person name="Liew Y.J."/>
            <person name="Baumgarten S."/>
            <person name="Simakov O."/>
            <person name="Wilson M."/>
            <person name="Piel J."/>
            <person name="Ashoor H."/>
            <person name="Bougouffa S."/>
            <person name="Bajic V.B."/>
            <person name="Ryu T."/>
            <person name="Ravasi T."/>
            <person name="Bayer T."/>
            <person name="Micklem G."/>
            <person name="Kim H."/>
            <person name="Bhak J."/>
            <person name="Lajeunesse T.C."/>
            <person name="Voolstra C.R."/>
        </authorList>
    </citation>
    <scope>NUCLEOTIDE SEQUENCE [LARGE SCALE GENOMIC DNA]</scope>
    <source>
        <strain evidence="11 12">CCMP2467</strain>
    </source>
</reference>
<feature type="transmembrane region" description="Helical" evidence="9">
    <location>
        <begin position="523"/>
        <end position="546"/>
    </location>
</feature>
<dbReference type="PANTHER" id="PTHR11328">
    <property type="entry name" value="MAJOR FACILITATOR SUPERFAMILY DOMAIN-CONTAINING PROTEIN"/>
    <property type="match status" value="1"/>
</dbReference>
<dbReference type="CDD" id="cd17332">
    <property type="entry name" value="MFS_MelB_like"/>
    <property type="match status" value="1"/>
</dbReference>
<dbReference type="EMBL" id="LSRX01000004">
    <property type="protein sequence ID" value="OLQ15363.1"/>
    <property type="molecule type" value="Genomic_DNA"/>
</dbReference>
<dbReference type="SUPFAM" id="SSF47769">
    <property type="entry name" value="SAM/Pointed domain"/>
    <property type="match status" value="1"/>
</dbReference>
<feature type="transmembrane region" description="Helical" evidence="9">
    <location>
        <begin position="454"/>
        <end position="471"/>
    </location>
</feature>
<comment type="similarity">
    <text evidence="2">Belongs to the major facilitator superfamily.</text>
</comment>
<evidence type="ECO:0000259" key="10">
    <source>
        <dbReference type="PROSITE" id="PS50105"/>
    </source>
</evidence>
<sequence>MLDGGLPGPAGCHVTTILPPPLLRTGLPRGPRVGAPVQLTPYPPAGLGRLEVFRPSDAIYLRQVRSSLCPPPVSYTPCLLRGDDDEEDPKKINGRMPLAPVDGLRAFGIQDAFVLLFTCSAVYAGALKLELQIADAKWLPAELLPCLVATTRSSSVPSARKPEGVELKQAAFRPSIAAALLQRPVQEWQEEEVIRWLLEVSLAPKELAHVIREQAITGNVLLTLTEKDFEELEIPKFGHRRLLMMAATELRAVVAHTRSKEEPLRPASGPALTVALAARGPPAPRPGQASVVAGCNPGGGGVFDAPPATAKAPLVVKVFGHQRAPWGKAVAVPKVSAASIPTCRPVMRSLSGGGLSDKSSRQSTAPFSPERGSFVPSPRDAVPAENGRMASSEEANARTMAGVKAEAAAPTVQDQLSLRSKLLLGLGQGVEGIWITIGGFYLNKFFLESCCIEPVYVAIIQLCVGLFDAFNDTLIGALSDKTRTRFGRRRPWLLFGGPFMAVAYVCVWNRLPLETPQEMKMLYYLGSYMAVSLGLTSIVVQIGALVPELTSDYNERTIAAGFRVIGGNIFGVVFAVLHTGLVGPEAEPESFMLSAVICASCIWIFSWTVFCGIQERPVVEEVPVATGIITEISLALRNKAFCYVCLMYVAGPTAVTLMQSNIALFCKYILEDEAILILILPIVQGTALLMIPVWVVVGQKTSKRHVYMIGGCLLTLAMSCLNFIESTSAAVVAAAVIGVALAVPYLVPVSMLPDVVEADEEMTGRRREGVLAGLFTTSLKLSATAANVLTNFTLEQAGYMAPPSRCEAAGPAALAAPVSVIDVQPVTVRQALRWLVGPIPAALVVLATFAAWRFPITPEVHAKRLAQKGEKIGARVEGEMPELT</sequence>
<keyword evidence="7 9" id="KW-0472">Membrane</keyword>
<feature type="transmembrane region" description="Helical" evidence="9">
    <location>
        <begin position="834"/>
        <end position="854"/>
    </location>
</feature>
<keyword evidence="4" id="KW-1003">Cell membrane</keyword>
<dbReference type="GO" id="GO:0005886">
    <property type="term" value="C:plasma membrane"/>
    <property type="evidence" value="ECO:0007669"/>
    <property type="project" value="UniProtKB-SubCell"/>
</dbReference>
<dbReference type="GO" id="GO:0015293">
    <property type="term" value="F:symporter activity"/>
    <property type="evidence" value="ECO:0007669"/>
    <property type="project" value="InterPro"/>
</dbReference>
<dbReference type="SUPFAM" id="SSF103473">
    <property type="entry name" value="MFS general substrate transporter"/>
    <property type="match status" value="1"/>
</dbReference>
<dbReference type="Pfam" id="PF13347">
    <property type="entry name" value="MFS_2"/>
    <property type="match status" value="1"/>
</dbReference>
<dbReference type="Gene3D" id="1.20.1250.20">
    <property type="entry name" value="MFS general substrate transporter like domains"/>
    <property type="match status" value="2"/>
</dbReference>